<dbReference type="PANTHER" id="PTHR43615">
    <property type="entry name" value="PHOSPHOENOLPYRUVATE SYNTHASE-RELATED"/>
    <property type="match status" value="1"/>
</dbReference>
<dbReference type="RefSeq" id="WP_273144091.1">
    <property type="nucleotide sequence ID" value="NZ_CP053675.1"/>
</dbReference>
<evidence type="ECO:0000259" key="2">
    <source>
        <dbReference type="Pfam" id="PF01326"/>
    </source>
</evidence>
<evidence type="ECO:0008006" key="5">
    <source>
        <dbReference type="Google" id="ProtNLM"/>
    </source>
</evidence>
<dbReference type="SUPFAM" id="SSF52009">
    <property type="entry name" value="Phosphohistidine domain"/>
    <property type="match status" value="1"/>
</dbReference>
<dbReference type="Pfam" id="PF01326">
    <property type="entry name" value="PPDK_N"/>
    <property type="match status" value="1"/>
</dbReference>
<gene>
    <name evidence="3" type="ORF">JZL65_10690</name>
</gene>
<dbReference type="InterPro" id="IPR013815">
    <property type="entry name" value="ATP_grasp_subdomain_1"/>
</dbReference>
<evidence type="ECO:0000259" key="1">
    <source>
        <dbReference type="Pfam" id="PF00391"/>
    </source>
</evidence>
<proteinExistence type="predicted"/>
<dbReference type="Proteomes" id="UP000683551">
    <property type="component" value="Chromosome"/>
</dbReference>
<dbReference type="PANTHER" id="PTHR43615:SF1">
    <property type="entry name" value="PPDK_N DOMAIN-CONTAINING PROTEIN"/>
    <property type="match status" value="1"/>
</dbReference>
<dbReference type="AlphaFoldDB" id="A0A9E6SXI9"/>
<reference evidence="3" key="1">
    <citation type="submission" date="2021-02" db="EMBL/GenBank/DDBJ databases">
        <title>Comparative genomics of Ferrovum myxofaciens strains, predominant extremophile bacteria forming large biofilm stalactites in acid mine ecosystems.</title>
        <authorList>
            <person name="Burkartova K."/>
            <person name="Ridl J."/>
            <person name="Pajer P."/>
            <person name="Falteisek L."/>
        </authorList>
    </citation>
    <scope>NUCLEOTIDE SEQUENCE</scope>
    <source>
        <strain evidence="3">MI1III</strain>
    </source>
</reference>
<dbReference type="InterPro" id="IPR051549">
    <property type="entry name" value="PEP_Utilizing_Enz"/>
</dbReference>
<dbReference type="GO" id="GO:0016301">
    <property type="term" value="F:kinase activity"/>
    <property type="evidence" value="ECO:0007669"/>
    <property type="project" value="InterPro"/>
</dbReference>
<dbReference type="Gene3D" id="3.30.1490.20">
    <property type="entry name" value="ATP-grasp fold, A domain"/>
    <property type="match status" value="1"/>
</dbReference>
<dbReference type="InterPro" id="IPR002192">
    <property type="entry name" value="PPDK_AMP/ATP-bd"/>
</dbReference>
<feature type="domain" description="Pyruvate phosphate dikinase AMP/ATP-binding" evidence="2">
    <location>
        <begin position="18"/>
        <end position="322"/>
    </location>
</feature>
<protein>
    <recommendedName>
        <fullName evidence="5">Phosphoenolpyruvate synthase</fullName>
    </recommendedName>
</protein>
<evidence type="ECO:0000313" key="4">
    <source>
        <dbReference type="Proteomes" id="UP000683551"/>
    </source>
</evidence>
<evidence type="ECO:0000313" key="3">
    <source>
        <dbReference type="EMBL" id="QWY76941.1"/>
    </source>
</evidence>
<feature type="domain" description="PEP-utilising enzyme mobile" evidence="1">
    <location>
        <begin position="800"/>
        <end position="870"/>
    </location>
</feature>
<dbReference type="GO" id="GO:0005524">
    <property type="term" value="F:ATP binding"/>
    <property type="evidence" value="ECO:0007669"/>
    <property type="project" value="InterPro"/>
</dbReference>
<dbReference type="Gene3D" id="3.30.470.20">
    <property type="entry name" value="ATP-grasp fold, B domain"/>
    <property type="match status" value="1"/>
</dbReference>
<dbReference type="SUPFAM" id="SSF56059">
    <property type="entry name" value="Glutathione synthetase ATP-binding domain-like"/>
    <property type="match status" value="1"/>
</dbReference>
<name>A0A9E6SXI9_9PROT</name>
<dbReference type="InterPro" id="IPR008279">
    <property type="entry name" value="PEP-util_enz_mobile_dom"/>
</dbReference>
<sequence length="877" mass="98620">MTSELLTWQQAFNSSSEECGGKGWNLARLHHYGFAIPKGGVITAGLYRIIAGSENIHNLIGRIDALPTNELMATENPLLTKLHAAIVATPLPVIFEQTLTEFLDREQLADRPVAVRSSATQEDSGEASFAGIHDTTLNIHGHDDIEQAILRCFASLWSSRAIAYRRKMKISSYQIACAVVITEMVNAESAGIAFSCDPVNGRHDVITINANYGLGESVVSGTVEPDQYRLNRFSKTEIDSQIGQKQQRCQAKPGGGIEWVKNTDSHQACLNECQIQLLARICDRVFHALGRGEQHQDIEWAFDGNGFILLQARPVTALPKITCAEIRNQPEIWSNGNFRDAVPMVMSRLVSEFSDHQINNILHRNFDGFYPIDPALRFARQFQGRFYCNVSLMQWLWFDSVEFPPDKMNISMGGHQPLLRIDEEYKKGLGRKMRRIWRGLKFFRMIGRYRKQADAIIKSETEFAEQYRQLDYHALSDQELVDTLQLLNNHLTDYNRAFIMLTSQSGVLFMLIQTLEKYLGERAYAIANTLMTGCADITSANHGYQLQSLAQQLKNDPQALQIINGREFQSREWRAQLPEHSPFKKAFANYLTQYGHRAVYEIDMSRPRWREEPGYLFNCIKGYLALPEIQSNAAIRTQENENVWREIRQHVPFYLQGYIRTQVATAAHGSELKELSKSTFVRLMEPMRQAFVEMGLRLAQRNILESEGDIFHCALCEIVAVLQHEWDGKCLKMLIAERKAIKAVQEQLPPPDIIIDDAPQYMVSQPTCGATGLRGVGVAKGVASGIARLIRTPEEGHRLQGGDILVAPSTDPAWTPLFLNAAAIVMETGGYLSHGSIVAREYGIPAVVNIPGIFSLIKNGDSLKVNGNQGMVEVMMS</sequence>
<organism evidence="3 4">
    <name type="scientific">Ferrovum myxofaciens</name>
    <dbReference type="NCBI Taxonomy" id="416213"/>
    <lineage>
        <taxon>Bacteria</taxon>
        <taxon>Pseudomonadati</taxon>
        <taxon>Pseudomonadota</taxon>
        <taxon>Betaproteobacteria</taxon>
        <taxon>Ferrovales</taxon>
        <taxon>Ferrovaceae</taxon>
        <taxon>Ferrovum</taxon>
    </lineage>
</organism>
<accession>A0A9E6SXI9</accession>
<dbReference type="Gene3D" id="3.50.30.10">
    <property type="entry name" value="Phosphohistidine domain"/>
    <property type="match status" value="1"/>
</dbReference>
<dbReference type="EMBL" id="CP071137">
    <property type="protein sequence ID" value="QWY76941.1"/>
    <property type="molecule type" value="Genomic_DNA"/>
</dbReference>
<dbReference type="InterPro" id="IPR036637">
    <property type="entry name" value="Phosphohistidine_dom_sf"/>
</dbReference>
<dbReference type="Pfam" id="PF00391">
    <property type="entry name" value="PEP-utilizers"/>
    <property type="match status" value="1"/>
</dbReference>